<dbReference type="FunFam" id="1.10.268.10:FF:000001">
    <property type="entry name" value="DNA gyrase subunit A"/>
    <property type="match status" value="1"/>
</dbReference>
<dbReference type="SUPFAM" id="SSF101904">
    <property type="entry name" value="GyrA/ParC C-terminal domain-like"/>
    <property type="match status" value="1"/>
</dbReference>
<dbReference type="GO" id="GO:0006265">
    <property type="term" value="P:DNA topological change"/>
    <property type="evidence" value="ECO:0007669"/>
    <property type="project" value="UniProtKB-UniRule"/>
</dbReference>
<dbReference type="AlphaFoldDB" id="A0ABF7PVP9"/>
<gene>
    <name evidence="8" type="primary">gyrA</name>
    <name evidence="11" type="ordered locus">BT0435</name>
</gene>
<dbReference type="GO" id="GO:0034335">
    <property type="term" value="F:DNA negative supercoiling activity"/>
    <property type="evidence" value="ECO:0007669"/>
    <property type="project" value="UniProtKB-ARBA"/>
</dbReference>
<dbReference type="CDD" id="cd00187">
    <property type="entry name" value="TOP4c"/>
    <property type="match status" value="1"/>
</dbReference>
<dbReference type="Gene3D" id="3.90.199.10">
    <property type="entry name" value="Topoisomerase II, domain 5"/>
    <property type="match status" value="1"/>
</dbReference>
<dbReference type="EMBL" id="CP000049">
    <property type="protein sequence ID" value="AAX17762.1"/>
    <property type="molecule type" value="Genomic_DNA"/>
</dbReference>
<comment type="similarity">
    <text evidence="2 8">Belongs to the type II topoisomerase GyrA/ParC subunit family.</text>
</comment>
<dbReference type="FunFam" id="3.90.199.10:FF:000001">
    <property type="entry name" value="DNA gyrase subunit A"/>
    <property type="match status" value="1"/>
</dbReference>
<feature type="active site" description="O-(5'-phospho-DNA)-tyrosine intermediate" evidence="8 9">
    <location>
        <position position="129"/>
    </location>
</feature>
<evidence type="ECO:0000259" key="10">
    <source>
        <dbReference type="PROSITE" id="PS52040"/>
    </source>
</evidence>
<dbReference type="Pfam" id="PF00521">
    <property type="entry name" value="DNA_topoisoIV"/>
    <property type="match status" value="1"/>
</dbReference>
<dbReference type="PANTHER" id="PTHR43493">
    <property type="entry name" value="DNA GYRASE/TOPOISOMERASE SUBUNIT A"/>
    <property type="match status" value="1"/>
</dbReference>
<feature type="domain" description="Topo IIA-type catalytic" evidence="10">
    <location>
        <begin position="41"/>
        <end position="507"/>
    </location>
</feature>
<dbReference type="NCBIfam" id="NF004044">
    <property type="entry name" value="PRK05561.1"/>
    <property type="match status" value="1"/>
</dbReference>
<dbReference type="InterPro" id="IPR050220">
    <property type="entry name" value="Type_II_DNA_Topoisomerases"/>
</dbReference>
<evidence type="ECO:0000256" key="1">
    <source>
        <dbReference type="ARBA" id="ARBA00000185"/>
    </source>
</evidence>
<evidence type="ECO:0000256" key="9">
    <source>
        <dbReference type="PROSITE-ProRule" id="PRU01384"/>
    </source>
</evidence>
<comment type="miscellaneous">
    <text evidence="8">Few gyrases are as efficient as E.coli at forming negative supercoils. Not all organisms have 2 type II topoisomerases; in organisms with a single type II topoisomerase this enzyme also has to decatenate newly replicated chromosomes.</text>
</comment>
<dbReference type="InterPro" id="IPR006691">
    <property type="entry name" value="GyrA/parC_rep"/>
</dbReference>
<proteinExistence type="inferred from homology"/>
<dbReference type="GO" id="GO:0003677">
    <property type="term" value="F:DNA binding"/>
    <property type="evidence" value="ECO:0007669"/>
    <property type="project" value="UniProtKB-UniRule"/>
</dbReference>
<reference evidence="12" key="1">
    <citation type="submission" date="2004-12" db="EMBL/GenBank/DDBJ databases">
        <title>The genome sequence of Borrelia hermsii and Borrelia turicatae: comparative analysis of two agents of endemic N. America relapsing fever.</title>
        <authorList>
            <person name="Porcella S.F."/>
            <person name="Raffel S.J."/>
            <person name="Schrumpf M.E."/>
            <person name="Montgomery B."/>
            <person name="Smith T."/>
            <person name="Schwan T.G."/>
        </authorList>
    </citation>
    <scope>NUCLEOTIDE SEQUENCE [LARGE SCALE GENOMIC DNA]</scope>
    <source>
        <strain evidence="12">91E135</strain>
    </source>
</reference>
<sequence length="815" mass="92023">MIGALMAIEEDKEQILNIKIEDEVKTSYLNYAMSVIVSRALPDVRDGLKPVHRRILYSMHEMGLRADKAFKKAGRIVGDVLGKYHPHGDQSIYEALVRLAQDFSLRYPIVSGQGNFGSIDGDPPAAMRYTEARMAKIAEELVKDIDRQTVDFRANYDDSLLEPEVLPAAFPFLLVNGSSGIAVGMATNMAPHNLREICDAIVYMLNHDSVSVYDLIAIVKGPDFPTYAEIIYNESLVKAYTTGKGSVVIRSRYHIEEKREDHIAIIITQIPYAVNKSSLLMKIAFLIKEEKLEGISDIRDESDREGIRIVLEIKKGFDPHVVMNLLYEYTELRKNFSINNLALVNGIPKQLNLKELISEFIDHRKEIVRRRVEFDLKKARDKAHILEGLNISLRHIDRVIEIIRFSRLVKDAKECIIKEFNLSEIQANSILDMKLQKLTSLEIEKLEEEFKIVLDLIKDYEDILVSPERVVNIVREEIINLSLKFGDERRTKIIYDEEVLKTSMSDLMQRENVIVILTKQGFIKRILQDEYKLQGIGGKGLGSFDLQDKDQVNIALCVNTHDFLLMISNEGKLYVINAYGIKDSSRTSKGQNIRELINLGETEEILAIKNCNELSLDNYLLITTANGKIARIETEGFKTVKSRGVIVIKLDDKDFVTSAEIVSKNDKIICISKKGNAFAFNSNDIRLTHRGTQGVSGMKVREGDMLIKALSAKQGSHLLIVSENGYGKRLEISRVTELKRGATGYTCYKKSDEKAGAVVDAITVAQDDEILLVSKTSKVLRTLVDKISEQGKDARGMQVLSLDEDKLMSVSKFIK</sequence>
<dbReference type="InterPro" id="IPR013758">
    <property type="entry name" value="Topo_IIA_A/C_ab"/>
</dbReference>
<evidence type="ECO:0000256" key="7">
    <source>
        <dbReference type="ARBA" id="ARBA00023235"/>
    </source>
</evidence>
<keyword evidence="7 8" id="KW-0413">Isomerase</keyword>
<comment type="subunit">
    <text evidence="8">Heterotetramer, composed of two GyrA and two GyrB chains. In the heterotetramer, GyrA contains the active site tyrosine that forms a transient covalent intermediate with DNA, while GyrB binds cofactors and catalyzes ATP hydrolysis.</text>
</comment>
<accession>A0ABF7PVP9</accession>
<name>A0ABF7PVP9_BORT9</name>
<dbReference type="GO" id="GO:0009330">
    <property type="term" value="C:DNA topoisomerase type II (double strand cut, ATP-hydrolyzing) complex"/>
    <property type="evidence" value="ECO:0007669"/>
    <property type="project" value="UniProtKB-ARBA"/>
</dbReference>
<dbReference type="InterPro" id="IPR013757">
    <property type="entry name" value="Topo_IIA_A_a_sf"/>
</dbReference>
<dbReference type="Gene3D" id="2.120.10.90">
    <property type="entry name" value="DNA gyrase/topoisomerase IV, subunit A, C-terminal"/>
    <property type="match status" value="1"/>
</dbReference>
<dbReference type="NCBIfam" id="NF004043">
    <property type="entry name" value="PRK05560.1"/>
    <property type="match status" value="1"/>
</dbReference>
<feature type="short sequence motif" description="GyrA-box" evidence="8">
    <location>
        <begin position="534"/>
        <end position="540"/>
    </location>
</feature>
<dbReference type="InterPro" id="IPR002205">
    <property type="entry name" value="Topo_IIA_dom_A"/>
</dbReference>
<evidence type="ECO:0000256" key="8">
    <source>
        <dbReference type="HAMAP-Rule" id="MF_01897"/>
    </source>
</evidence>
<evidence type="ECO:0000256" key="3">
    <source>
        <dbReference type="ARBA" id="ARBA00022741"/>
    </source>
</evidence>
<dbReference type="HAMAP" id="MF_01897">
    <property type="entry name" value="GyrA"/>
    <property type="match status" value="1"/>
</dbReference>
<evidence type="ECO:0000256" key="4">
    <source>
        <dbReference type="ARBA" id="ARBA00022840"/>
    </source>
</evidence>
<dbReference type="GO" id="GO:0006261">
    <property type="term" value="P:DNA-templated DNA replication"/>
    <property type="evidence" value="ECO:0007669"/>
    <property type="project" value="UniProtKB-UniRule"/>
</dbReference>
<dbReference type="InterPro" id="IPR005743">
    <property type="entry name" value="GyrA"/>
</dbReference>
<evidence type="ECO:0000313" key="11">
    <source>
        <dbReference type="EMBL" id="AAX17762.1"/>
    </source>
</evidence>
<keyword evidence="3 8" id="KW-0547">Nucleotide-binding</keyword>
<keyword evidence="5 8" id="KW-0799">Topoisomerase</keyword>
<comment type="catalytic activity">
    <reaction evidence="1 8 9">
        <text>ATP-dependent breakage, passage and rejoining of double-stranded DNA.</text>
        <dbReference type="EC" id="5.6.2.2"/>
    </reaction>
</comment>
<evidence type="ECO:0000256" key="2">
    <source>
        <dbReference type="ARBA" id="ARBA00008263"/>
    </source>
</evidence>
<dbReference type="InterPro" id="IPR013760">
    <property type="entry name" value="Topo_IIA-like_dom_sf"/>
</dbReference>
<evidence type="ECO:0000256" key="6">
    <source>
        <dbReference type="ARBA" id="ARBA00023125"/>
    </source>
</evidence>
<dbReference type="Pfam" id="PF03989">
    <property type="entry name" value="DNA_gyraseA_C"/>
    <property type="match status" value="6"/>
</dbReference>
<keyword evidence="6 8" id="KW-0238">DNA-binding</keyword>
<dbReference type="SMART" id="SM00434">
    <property type="entry name" value="TOP4c"/>
    <property type="match status" value="1"/>
</dbReference>
<protein>
    <recommendedName>
        <fullName evidence="8">DNA gyrase subunit A</fullName>
        <ecNumber evidence="8">5.6.2.2</ecNumber>
    </recommendedName>
</protein>
<dbReference type="PANTHER" id="PTHR43493:SF5">
    <property type="entry name" value="DNA GYRASE SUBUNIT A, CHLOROPLASTIC_MITOCHONDRIAL"/>
    <property type="match status" value="1"/>
</dbReference>
<keyword evidence="8" id="KW-0963">Cytoplasm</keyword>
<keyword evidence="4 8" id="KW-0067">ATP-binding</keyword>
<dbReference type="Gene3D" id="1.10.268.10">
    <property type="entry name" value="Topoisomerase, domain 3"/>
    <property type="match status" value="1"/>
</dbReference>
<dbReference type="KEGG" id="btu:BT0435"/>
<dbReference type="InterPro" id="IPR035516">
    <property type="entry name" value="Gyrase/topoIV_suA_C"/>
</dbReference>
<evidence type="ECO:0000256" key="5">
    <source>
        <dbReference type="ARBA" id="ARBA00023029"/>
    </source>
</evidence>
<dbReference type="GO" id="GO:0005737">
    <property type="term" value="C:cytoplasm"/>
    <property type="evidence" value="ECO:0007669"/>
    <property type="project" value="UniProtKB-SubCell"/>
</dbReference>
<dbReference type="PROSITE" id="PS52040">
    <property type="entry name" value="TOPO_IIA"/>
    <property type="match status" value="1"/>
</dbReference>
<dbReference type="SUPFAM" id="SSF56719">
    <property type="entry name" value="Type II DNA topoisomerase"/>
    <property type="match status" value="1"/>
</dbReference>
<organism evidence="11 12">
    <name type="scientific">Borrelia turicatae (strain 91E135)</name>
    <dbReference type="NCBI Taxonomy" id="314724"/>
    <lineage>
        <taxon>Bacteria</taxon>
        <taxon>Pseudomonadati</taxon>
        <taxon>Spirochaetota</taxon>
        <taxon>Spirochaetia</taxon>
        <taxon>Spirochaetales</taxon>
        <taxon>Borreliaceae</taxon>
        <taxon>Borrelia</taxon>
    </lineage>
</organism>
<evidence type="ECO:0000313" key="12">
    <source>
        <dbReference type="Proteomes" id="UP000001205"/>
    </source>
</evidence>
<dbReference type="FunFam" id="3.30.1360.40:FF:000002">
    <property type="entry name" value="DNA gyrase subunit A"/>
    <property type="match status" value="1"/>
</dbReference>
<dbReference type="Gene3D" id="3.30.1360.40">
    <property type="match status" value="1"/>
</dbReference>
<dbReference type="GO" id="GO:0005524">
    <property type="term" value="F:ATP binding"/>
    <property type="evidence" value="ECO:0007669"/>
    <property type="project" value="UniProtKB-UniRule"/>
</dbReference>
<comment type="function">
    <text evidence="8">A type II topoisomerase that negatively supercoils closed circular double-stranded (ds) DNA in an ATP-dependent manner to modulate DNA topology and maintain chromosomes in an underwound state. Negative supercoiling favors strand separation, and DNA replication, transcription, recombination and repair, all of which involve strand separation. Also able to catalyze the interconversion of other topological isomers of dsDNA rings, including catenanes and knotted rings. Type II topoisomerases break and join 2 DNA strands simultaneously in an ATP-dependent manner.</text>
</comment>
<keyword evidence="12" id="KW-1185">Reference proteome</keyword>
<dbReference type="Proteomes" id="UP000001205">
    <property type="component" value="Chromosome"/>
</dbReference>
<dbReference type="EC" id="5.6.2.2" evidence="8"/>
<comment type="subcellular location">
    <subcellularLocation>
        <location evidence="8">Cytoplasm</location>
    </subcellularLocation>
</comment>
<dbReference type="NCBIfam" id="TIGR01063">
    <property type="entry name" value="gyrA"/>
    <property type="match status" value="1"/>
</dbReference>